<keyword evidence="4" id="KW-1185">Reference proteome</keyword>
<dbReference type="AlphaFoldDB" id="A0A239FT09"/>
<gene>
    <name evidence="3" type="ORF">SAMN06265795_10483</name>
</gene>
<dbReference type="InterPro" id="IPR038740">
    <property type="entry name" value="BioF2-like_GNAT_dom"/>
</dbReference>
<name>A0A239FT09_9BURK</name>
<dbReference type="GO" id="GO:0016740">
    <property type="term" value="F:transferase activity"/>
    <property type="evidence" value="ECO:0007669"/>
    <property type="project" value="UniProtKB-KW"/>
</dbReference>
<proteinExistence type="predicted"/>
<evidence type="ECO:0000256" key="1">
    <source>
        <dbReference type="SAM" id="MobiDB-lite"/>
    </source>
</evidence>
<dbReference type="SUPFAM" id="SSF55729">
    <property type="entry name" value="Acyl-CoA N-acyltransferases (Nat)"/>
    <property type="match status" value="1"/>
</dbReference>
<evidence type="ECO:0000313" key="4">
    <source>
        <dbReference type="Proteomes" id="UP000198284"/>
    </source>
</evidence>
<sequence length="348" mass="40427">MAYCFQDDDSNVQHASTDEHQQRDEMSSAKESYRDLWLTEPSIPIFCRDWWLDATAGSGNWDVVLVKKGNRILAAMPYMIRRRFGMTVLTQPPLTPTLGPWLQPPDASLSPAERVAQENHLMQSLIDQLPAFDAFSQNWHYRHTNWLPFYWNGFRQTTRYTLVTDLRQPDKLWVNLQKNVHKHCKTASERYRVTIRDDLPLDDFLALNRMTFQRQGLTVPYSDAYVRSLDAACAKRGCRRYYIAVDPEGRHHAGCYFVWDENSAYGLMNGSDPALRHSGALSLCFWHALRDAAQVANQFDFEGSMIEPIERFLRYFGTVQKPYFYISKTPSRLLRLREGLLSVVGRAR</sequence>
<dbReference type="Gene3D" id="3.40.630.30">
    <property type="match status" value="1"/>
</dbReference>
<evidence type="ECO:0000259" key="2">
    <source>
        <dbReference type="Pfam" id="PF13480"/>
    </source>
</evidence>
<dbReference type="Pfam" id="PF13480">
    <property type="entry name" value="Acetyltransf_6"/>
    <property type="match status" value="1"/>
</dbReference>
<evidence type="ECO:0000313" key="3">
    <source>
        <dbReference type="EMBL" id="SNS59970.1"/>
    </source>
</evidence>
<feature type="compositionally biased region" description="Basic and acidic residues" evidence="1">
    <location>
        <begin position="16"/>
        <end position="26"/>
    </location>
</feature>
<dbReference type="RefSeq" id="WP_245844853.1">
    <property type="nucleotide sequence ID" value="NZ_FZOT01000004.1"/>
</dbReference>
<organism evidence="3 4">
    <name type="scientific">Noviherbaspirillum humi</name>
    <dbReference type="NCBI Taxonomy" id="1688639"/>
    <lineage>
        <taxon>Bacteria</taxon>
        <taxon>Pseudomonadati</taxon>
        <taxon>Pseudomonadota</taxon>
        <taxon>Betaproteobacteria</taxon>
        <taxon>Burkholderiales</taxon>
        <taxon>Oxalobacteraceae</taxon>
        <taxon>Noviherbaspirillum</taxon>
    </lineage>
</organism>
<protein>
    <submittedName>
        <fullName evidence="3">Acetyltransferase (GNAT) domain-containing protein</fullName>
    </submittedName>
</protein>
<dbReference type="InterPro" id="IPR016181">
    <property type="entry name" value="Acyl_CoA_acyltransferase"/>
</dbReference>
<reference evidence="3 4" key="1">
    <citation type="submission" date="2017-06" db="EMBL/GenBank/DDBJ databases">
        <authorList>
            <person name="Kim H.J."/>
            <person name="Triplett B.A."/>
        </authorList>
    </citation>
    <scope>NUCLEOTIDE SEQUENCE [LARGE SCALE GENOMIC DNA]</scope>
    <source>
        <strain evidence="3 4">U15</strain>
    </source>
</reference>
<keyword evidence="3" id="KW-0808">Transferase</keyword>
<dbReference type="EMBL" id="FZOT01000004">
    <property type="protein sequence ID" value="SNS59970.1"/>
    <property type="molecule type" value="Genomic_DNA"/>
</dbReference>
<feature type="domain" description="BioF2-like acetyltransferase" evidence="2">
    <location>
        <begin position="188"/>
        <end position="294"/>
    </location>
</feature>
<dbReference type="Proteomes" id="UP000198284">
    <property type="component" value="Unassembled WGS sequence"/>
</dbReference>
<accession>A0A239FT09</accession>
<feature type="region of interest" description="Disordered" evidence="1">
    <location>
        <begin position="6"/>
        <end position="26"/>
    </location>
</feature>